<dbReference type="OrthoDB" id="6132182at2759"/>
<dbReference type="STRING" id="933852.A0A0C3B3A9"/>
<accession>A0A0C3B3A9</accession>
<keyword evidence="6" id="KW-1185">Reference proteome</keyword>
<evidence type="ECO:0000256" key="1">
    <source>
        <dbReference type="ARBA" id="ARBA00022723"/>
    </source>
</evidence>
<feature type="domain" description="Tyrosinase copper-binding" evidence="4">
    <location>
        <begin position="326"/>
        <end position="337"/>
    </location>
</feature>
<evidence type="ECO:0000256" key="3">
    <source>
        <dbReference type="SAM" id="SignalP"/>
    </source>
</evidence>
<feature type="signal peptide" evidence="3">
    <location>
        <begin position="1"/>
        <end position="28"/>
    </location>
</feature>
<dbReference type="Gene3D" id="1.10.1280.10">
    <property type="entry name" value="Di-copper center containing domain from catechol oxidase"/>
    <property type="match status" value="1"/>
</dbReference>
<dbReference type="InterPro" id="IPR008922">
    <property type="entry name" value="Di-copper_centre_dom_sf"/>
</dbReference>
<dbReference type="PANTHER" id="PTHR11474">
    <property type="entry name" value="TYROSINASE FAMILY MEMBER"/>
    <property type="match status" value="1"/>
</dbReference>
<reference evidence="5 6" key="1">
    <citation type="submission" date="2014-04" db="EMBL/GenBank/DDBJ databases">
        <authorList>
            <consortium name="DOE Joint Genome Institute"/>
            <person name="Kuo A."/>
            <person name="Zuccaro A."/>
            <person name="Kohler A."/>
            <person name="Nagy L.G."/>
            <person name="Floudas D."/>
            <person name="Copeland A."/>
            <person name="Barry K.W."/>
            <person name="Cichocki N."/>
            <person name="Veneault-Fourrey C."/>
            <person name="LaButti K."/>
            <person name="Lindquist E.A."/>
            <person name="Lipzen A."/>
            <person name="Lundell T."/>
            <person name="Morin E."/>
            <person name="Murat C."/>
            <person name="Sun H."/>
            <person name="Tunlid A."/>
            <person name="Henrissat B."/>
            <person name="Grigoriev I.V."/>
            <person name="Hibbett D.S."/>
            <person name="Martin F."/>
            <person name="Nordberg H.P."/>
            <person name="Cantor M.N."/>
            <person name="Hua S.X."/>
        </authorList>
    </citation>
    <scope>NUCLEOTIDE SEQUENCE [LARGE SCALE GENOMIC DNA]</scope>
    <source>
        <strain evidence="5 6">MAFF 305830</strain>
    </source>
</reference>
<evidence type="ECO:0000256" key="2">
    <source>
        <dbReference type="ARBA" id="ARBA00023008"/>
    </source>
</evidence>
<dbReference type="PRINTS" id="PR00092">
    <property type="entry name" value="TYROSINASE"/>
</dbReference>
<proteinExistence type="predicted"/>
<gene>
    <name evidence="5" type="ORF">M408DRAFT_330442</name>
</gene>
<dbReference type="InterPro" id="IPR002227">
    <property type="entry name" value="Tyrosinase_Cu-bd"/>
</dbReference>
<evidence type="ECO:0000259" key="4">
    <source>
        <dbReference type="PROSITE" id="PS00498"/>
    </source>
</evidence>
<dbReference type="EMBL" id="KN824304">
    <property type="protein sequence ID" value="KIM26664.1"/>
    <property type="molecule type" value="Genomic_DNA"/>
</dbReference>
<name>A0A0C3B3A9_SERVB</name>
<protein>
    <recommendedName>
        <fullName evidence="4">Tyrosinase copper-binding domain-containing protein</fullName>
    </recommendedName>
</protein>
<dbReference type="GO" id="GO:0016491">
    <property type="term" value="F:oxidoreductase activity"/>
    <property type="evidence" value="ECO:0007669"/>
    <property type="project" value="InterPro"/>
</dbReference>
<dbReference type="PROSITE" id="PS00498">
    <property type="entry name" value="TYROSINASE_2"/>
    <property type="match status" value="1"/>
</dbReference>
<dbReference type="InterPro" id="IPR050316">
    <property type="entry name" value="Tyrosinase/Hemocyanin"/>
</dbReference>
<keyword evidence="2" id="KW-0186">Copper</keyword>
<sequence>MASTRKLAVASFALLCTISSLGLPLARAETVSRRAEPVPFLDYAGIESAASDAVASDLVRRGLADSSAAYAHIARSQNEGRTATPRCRTIEKRKEWRQLNYWEKKDYMRAIKCLQTKWDYGISPVSNTMYDAFTQVHQTNWTDFHLNAYFMPWHRWFVWVHAEAMSNLCGYHGPTPYWNYSLDYKKPLESPIFSSDHEVGFGSHGSKVINEIGSPGFKVDNGAFANFRVNLPKPHYLTRNFSYWKDSDTDKAWGYQLGESFSPKQVAIAMQKKTYWDFEMFVDGLNVTNSIGLHNGPHFFNMGDWNGPGWLQGTEWYPQGSTAPNDPMFWPHHAYMDSIFWSWQQKPGRQYLFGGSKAFWNLTDDTALPTDKLPFHGLGPDIPVALTLKTESWPLCYTY</sequence>
<feature type="chain" id="PRO_5002161381" description="Tyrosinase copper-binding domain-containing protein" evidence="3">
    <location>
        <begin position="29"/>
        <end position="399"/>
    </location>
</feature>
<dbReference type="Pfam" id="PF00264">
    <property type="entry name" value="Tyrosinase"/>
    <property type="match status" value="1"/>
</dbReference>
<dbReference type="Proteomes" id="UP000054097">
    <property type="component" value="Unassembled WGS sequence"/>
</dbReference>
<dbReference type="PANTHER" id="PTHR11474:SF126">
    <property type="entry name" value="TYROSINASE-LIKE PROTEIN TYR-1-RELATED"/>
    <property type="match status" value="1"/>
</dbReference>
<dbReference type="HOGENOM" id="CLU_035914_1_3_1"/>
<reference evidence="6" key="2">
    <citation type="submission" date="2015-01" db="EMBL/GenBank/DDBJ databases">
        <title>Evolutionary Origins and Diversification of the Mycorrhizal Mutualists.</title>
        <authorList>
            <consortium name="DOE Joint Genome Institute"/>
            <consortium name="Mycorrhizal Genomics Consortium"/>
            <person name="Kohler A."/>
            <person name="Kuo A."/>
            <person name="Nagy L.G."/>
            <person name="Floudas D."/>
            <person name="Copeland A."/>
            <person name="Barry K.W."/>
            <person name="Cichocki N."/>
            <person name="Veneault-Fourrey C."/>
            <person name="LaButti K."/>
            <person name="Lindquist E.A."/>
            <person name="Lipzen A."/>
            <person name="Lundell T."/>
            <person name="Morin E."/>
            <person name="Murat C."/>
            <person name="Riley R."/>
            <person name="Ohm R."/>
            <person name="Sun H."/>
            <person name="Tunlid A."/>
            <person name="Henrissat B."/>
            <person name="Grigoriev I.V."/>
            <person name="Hibbett D.S."/>
            <person name="Martin F."/>
        </authorList>
    </citation>
    <scope>NUCLEOTIDE SEQUENCE [LARGE SCALE GENOMIC DNA]</scope>
    <source>
        <strain evidence="6">MAFF 305830</strain>
    </source>
</reference>
<dbReference type="SUPFAM" id="SSF48056">
    <property type="entry name" value="Di-copper centre-containing domain"/>
    <property type="match status" value="1"/>
</dbReference>
<dbReference type="GO" id="GO:0046872">
    <property type="term" value="F:metal ion binding"/>
    <property type="evidence" value="ECO:0007669"/>
    <property type="project" value="UniProtKB-KW"/>
</dbReference>
<keyword evidence="3" id="KW-0732">Signal</keyword>
<evidence type="ECO:0000313" key="5">
    <source>
        <dbReference type="EMBL" id="KIM26664.1"/>
    </source>
</evidence>
<organism evidence="5 6">
    <name type="scientific">Serendipita vermifera MAFF 305830</name>
    <dbReference type="NCBI Taxonomy" id="933852"/>
    <lineage>
        <taxon>Eukaryota</taxon>
        <taxon>Fungi</taxon>
        <taxon>Dikarya</taxon>
        <taxon>Basidiomycota</taxon>
        <taxon>Agaricomycotina</taxon>
        <taxon>Agaricomycetes</taxon>
        <taxon>Sebacinales</taxon>
        <taxon>Serendipitaceae</taxon>
        <taxon>Serendipita</taxon>
    </lineage>
</organism>
<keyword evidence="1" id="KW-0479">Metal-binding</keyword>
<dbReference type="AlphaFoldDB" id="A0A0C3B3A9"/>
<evidence type="ECO:0000313" key="6">
    <source>
        <dbReference type="Proteomes" id="UP000054097"/>
    </source>
</evidence>